<dbReference type="RefSeq" id="WP_103067350.1">
    <property type="nucleotide sequence ID" value="NZ_AZRL01000021.1"/>
</dbReference>
<keyword evidence="4" id="KW-0697">Rotamase</keyword>
<dbReference type="EC" id="5.2.1.8" evidence="2"/>
<keyword evidence="3" id="KW-0732">Signal</keyword>
<evidence type="ECO:0000256" key="4">
    <source>
        <dbReference type="ARBA" id="ARBA00023110"/>
    </source>
</evidence>
<dbReference type="Gene3D" id="3.10.50.40">
    <property type="match status" value="1"/>
</dbReference>
<dbReference type="PANTHER" id="PTHR47245">
    <property type="entry name" value="PEPTIDYLPROLYL ISOMERASE"/>
    <property type="match status" value="1"/>
</dbReference>
<reference evidence="6 7" key="1">
    <citation type="submission" date="2013-12" db="EMBL/GenBank/DDBJ databases">
        <title>Comparative genomics of Petrotoga isolates.</title>
        <authorList>
            <person name="Nesbo C.L."/>
            <person name="Charchuk R."/>
            <person name="Chow K."/>
        </authorList>
    </citation>
    <scope>NUCLEOTIDE SEQUENCE [LARGE SCALE GENOMIC DNA]</scope>
    <source>
        <strain evidence="6 7">DSM 13574</strain>
    </source>
</reference>
<comment type="catalytic activity">
    <reaction evidence="1">
        <text>[protein]-peptidylproline (omega=180) = [protein]-peptidylproline (omega=0)</text>
        <dbReference type="Rhea" id="RHEA:16237"/>
        <dbReference type="Rhea" id="RHEA-COMP:10747"/>
        <dbReference type="Rhea" id="RHEA-COMP:10748"/>
        <dbReference type="ChEBI" id="CHEBI:83833"/>
        <dbReference type="ChEBI" id="CHEBI:83834"/>
        <dbReference type="EC" id="5.2.1.8"/>
    </reaction>
</comment>
<evidence type="ECO:0000256" key="1">
    <source>
        <dbReference type="ARBA" id="ARBA00000971"/>
    </source>
</evidence>
<accession>A0A2K1NYE9</accession>
<dbReference type="InterPro" id="IPR046357">
    <property type="entry name" value="PPIase_dom_sf"/>
</dbReference>
<sequence>MRKKTNLLLLFVFLISTVLYPKIIYQPLEQAIFAKVNDETLSEELLISRSMIVYLLSDIYNSYPEFYSALTRTATGVELMDIYLQDQALKIVNQVLFIQFVEQKNIDLQREQTWSNIEENFSKTFKDAGIPEGEIDNYLLALGYTSKTNYLEDAYYSTLYNNSISALYTKIIQETEITDEEMTVEYQNNKTNYKSDPAADIKLIIFNSTEDASYTYNRIIEGYYTYDEVFEQTESATSMRINLKDDSNSLVQTIKNNPPGFITTPLLYDSQNNTYALLKIERKYPEKQLTFEEAKDQIIFNLKDKKAQEYFDKILPTEFQKFQEESLIILNSDMF</sequence>
<evidence type="ECO:0000256" key="2">
    <source>
        <dbReference type="ARBA" id="ARBA00013194"/>
    </source>
</evidence>
<evidence type="ECO:0000313" key="7">
    <source>
        <dbReference type="Proteomes" id="UP000236434"/>
    </source>
</evidence>
<gene>
    <name evidence="6" type="ORF">X929_07435</name>
</gene>
<dbReference type="InterPro" id="IPR050245">
    <property type="entry name" value="PrsA_foldase"/>
</dbReference>
<dbReference type="SUPFAM" id="SSF109998">
    <property type="entry name" value="Triger factor/SurA peptide-binding domain-like"/>
    <property type="match status" value="1"/>
</dbReference>
<protein>
    <recommendedName>
        <fullName evidence="2">peptidylprolyl isomerase</fullName>
        <ecNumber evidence="2">5.2.1.8</ecNumber>
    </recommendedName>
</protein>
<dbReference type="GO" id="GO:0003755">
    <property type="term" value="F:peptidyl-prolyl cis-trans isomerase activity"/>
    <property type="evidence" value="ECO:0007669"/>
    <property type="project" value="UniProtKB-KW"/>
</dbReference>
<dbReference type="AlphaFoldDB" id="A0A2K1NYE9"/>
<dbReference type="InterPro" id="IPR027304">
    <property type="entry name" value="Trigger_fact/SurA_dom_sf"/>
</dbReference>
<dbReference type="OrthoDB" id="44305at2"/>
<evidence type="ECO:0000256" key="5">
    <source>
        <dbReference type="ARBA" id="ARBA00023235"/>
    </source>
</evidence>
<proteinExistence type="predicted"/>
<dbReference type="EMBL" id="AZRL01000021">
    <property type="protein sequence ID" value="PNR95564.1"/>
    <property type="molecule type" value="Genomic_DNA"/>
</dbReference>
<name>A0A2K1NYE9_9BACT</name>
<evidence type="ECO:0000256" key="3">
    <source>
        <dbReference type="ARBA" id="ARBA00022729"/>
    </source>
</evidence>
<organism evidence="6 7">
    <name type="scientific">Petrotoga olearia DSM 13574</name>
    <dbReference type="NCBI Taxonomy" id="1122955"/>
    <lineage>
        <taxon>Bacteria</taxon>
        <taxon>Thermotogati</taxon>
        <taxon>Thermotogota</taxon>
        <taxon>Thermotogae</taxon>
        <taxon>Petrotogales</taxon>
        <taxon>Petrotogaceae</taxon>
        <taxon>Petrotoga</taxon>
    </lineage>
</organism>
<dbReference type="PANTHER" id="PTHR47245:SF1">
    <property type="entry name" value="FOLDASE PROTEIN PRSA"/>
    <property type="match status" value="1"/>
</dbReference>
<evidence type="ECO:0000313" key="6">
    <source>
        <dbReference type="EMBL" id="PNR95564.1"/>
    </source>
</evidence>
<keyword evidence="5" id="KW-0413">Isomerase</keyword>
<dbReference type="Proteomes" id="UP000236434">
    <property type="component" value="Unassembled WGS sequence"/>
</dbReference>
<dbReference type="Gene3D" id="1.10.4030.10">
    <property type="entry name" value="Porin chaperone SurA, peptide-binding domain"/>
    <property type="match status" value="1"/>
</dbReference>
<comment type="caution">
    <text evidence="6">The sequence shown here is derived from an EMBL/GenBank/DDBJ whole genome shotgun (WGS) entry which is preliminary data.</text>
</comment>